<sequence length="430" mass="47425">MIAGRKRPMSSQLVQHTSIPRFFGVRQNFDRNSMDPLEIPLVVQKVISQKGIGNRVLPGMKVAVTVGSRGINNLPIIVKSIVEEVFARGAFPFIVPAMGSHGSSTAEGQRKLIEGYGVTEAYLGCPILSSMEVVCIGKTDDGRDAFIDKYAFSADGIILFNRVKPHTAFRGPYESGIMKMMAIGLGNQHGAEACHEMGFRTMGRNVELFGKAILKNAPILFAVPVIENAFDETQRILAIGAESIIEEEPKLLQEAYSLMPKLYEEYCDVLIVDKIGKNYSGDGMDPNITGTFSTPYAEGGICAQRVCVLDLSDETHGNGVGIGMANVTTQRAVDKLDIDSMYSNVITSTVLGGVRIPLTMENDREAIQVCIQTCNEIDRKKVRIIRIPNSMHISRILMSEIYYDQVRSNSFYTVESEPEFLEFDAEGNLW</sequence>
<dbReference type="RefSeq" id="WP_013253046.1">
    <property type="nucleotide sequence ID" value="NC_014364.1"/>
</dbReference>
<gene>
    <name evidence="2" type="ordered locus">Spirs_0433</name>
</gene>
<dbReference type="Proteomes" id="UP000002318">
    <property type="component" value="Chromosome"/>
</dbReference>
<dbReference type="STRING" id="573413.Spirs_0433"/>
<evidence type="ECO:0000259" key="1">
    <source>
        <dbReference type="Pfam" id="PF09861"/>
    </source>
</evidence>
<dbReference type="eggNOG" id="COG2768">
    <property type="taxonomic scope" value="Bacteria"/>
</dbReference>
<dbReference type="GO" id="GO:0050043">
    <property type="term" value="F:lactate racemase activity"/>
    <property type="evidence" value="ECO:0007669"/>
    <property type="project" value="InterPro"/>
</dbReference>
<dbReference type="HOGENOM" id="CLU_055092_0_0_12"/>
<reference evidence="2 3" key="1">
    <citation type="journal article" date="2010" name="Stand. Genomic Sci.">
        <title>Complete genome sequence of Spirochaeta smaragdinae type strain (SEBR 4228).</title>
        <authorList>
            <person name="Mavromatis K."/>
            <person name="Yasawong M."/>
            <person name="Chertkov O."/>
            <person name="Lapidus A."/>
            <person name="Lucas S."/>
            <person name="Nolan M."/>
            <person name="Del Rio T.G."/>
            <person name="Tice H."/>
            <person name="Cheng J.F."/>
            <person name="Pitluck S."/>
            <person name="Liolios K."/>
            <person name="Ivanova N."/>
            <person name="Tapia R."/>
            <person name="Han C."/>
            <person name="Bruce D."/>
            <person name="Goodwin L."/>
            <person name="Pati A."/>
            <person name="Chen A."/>
            <person name="Palaniappan K."/>
            <person name="Land M."/>
            <person name="Hauser L."/>
            <person name="Chang Y.J."/>
            <person name="Jeffries C.D."/>
            <person name="Detter J.C."/>
            <person name="Rohde M."/>
            <person name="Brambilla E."/>
            <person name="Spring S."/>
            <person name="Goker M."/>
            <person name="Sikorski J."/>
            <person name="Woyke T."/>
            <person name="Bristow J."/>
            <person name="Eisen J.A."/>
            <person name="Markowitz V."/>
            <person name="Hugenholtz P."/>
            <person name="Klenk H.P."/>
            <person name="Kyrpides N.C."/>
        </authorList>
    </citation>
    <scope>NUCLEOTIDE SEQUENCE [LARGE SCALE GENOMIC DNA]</scope>
    <source>
        <strain evidence="3">DSM 11293 / JCM 15392 / SEBR 4228</strain>
    </source>
</reference>
<dbReference type="Gene3D" id="3.40.50.11440">
    <property type="match status" value="1"/>
</dbReference>
<dbReference type="EMBL" id="CP002116">
    <property type="protein sequence ID" value="ADK79582.1"/>
    <property type="molecule type" value="Genomic_DNA"/>
</dbReference>
<dbReference type="Pfam" id="PF09861">
    <property type="entry name" value="Lar_N"/>
    <property type="match status" value="1"/>
</dbReference>
<evidence type="ECO:0000313" key="2">
    <source>
        <dbReference type="EMBL" id="ADK79582.1"/>
    </source>
</evidence>
<proteinExistence type="predicted"/>
<protein>
    <recommendedName>
        <fullName evidence="1">LarA-like N-terminal domain-containing protein</fullName>
    </recommendedName>
</protein>
<accession>E1RB52</accession>
<dbReference type="AlphaFoldDB" id="E1RB52"/>
<evidence type="ECO:0000313" key="3">
    <source>
        <dbReference type="Proteomes" id="UP000002318"/>
    </source>
</evidence>
<organism evidence="2 3">
    <name type="scientific">Sediminispirochaeta smaragdinae (strain DSM 11293 / JCM 15392 / SEBR 4228)</name>
    <name type="common">Spirochaeta smaragdinae</name>
    <dbReference type="NCBI Taxonomy" id="573413"/>
    <lineage>
        <taxon>Bacteria</taxon>
        <taxon>Pseudomonadati</taxon>
        <taxon>Spirochaetota</taxon>
        <taxon>Spirochaetia</taxon>
        <taxon>Spirochaetales</taxon>
        <taxon>Spirochaetaceae</taxon>
        <taxon>Sediminispirochaeta</taxon>
    </lineage>
</organism>
<name>E1RB52_SEDSS</name>
<feature type="domain" description="LarA-like N-terminal" evidence="1">
    <location>
        <begin position="44"/>
        <end position="197"/>
    </location>
</feature>
<dbReference type="KEGG" id="ssm:Spirs_0433"/>
<dbReference type="InterPro" id="IPR018657">
    <property type="entry name" value="LarA-like_N"/>
</dbReference>
<keyword evidence="3" id="KW-1185">Reference proteome</keyword>